<name>A0AAU7UAP4_9DEIO</name>
<reference evidence="3" key="1">
    <citation type="submission" date="2024-06" db="EMBL/GenBank/DDBJ databases">
        <title>Draft Genome Sequence of Deinococcus sonorensis Type Strain KR-87, a Biofilm Producing Representative of the Genus Deinococcus.</title>
        <authorList>
            <person name="Boren L.S."/>
            <person name="Grosso R.A."/>
            <person name="Hugenberg-Cox A.N."/>
            <person name="Hill J.T.E."/>
            <person name="Albert C.M."/>
            <person name="Tuohy J.M."/>
        </authorList>
    </citation>
    <scope>NUCLEOTIDE SEQUENCE</scope>
    <source>
        <strain evidence="3">KR-87</strain>
    </source>
</reference>
<evidence type="ECO:0000256" key="1">
    <source>
        <dbReference type="ARBA" id="ARBA00023152"/>
    </source>
</evidence>
<dbReference type="InterPro" id="IPR050275">
    <property type="entry name" value="PGM_Phosphatase"/>
</dbReference>
<keyword evidence="2" id="KW-0413">Isomerase</keyword>
<dbReference type="Gene3D" id="3.40.50.1240">
    <property type="entry name" value="Phosphoglycerate mutase-like"/>
    <property type="match status" value="1"/>
</dbReference>
<dbReference type="AlphaFoldDB" id="A0AAU7UAP4"/>
<dbReference type="RefSeq" id="WP_350243418.1">
    <property type="nucleotide sequence ID" value="NZ_CP158299.1"/>
</dbReference>
<dbReference type="InterPro" id="IPR013078">
    <property type="entry name" value="His_Pase_superF_clade-1"/>
</dbReference>
<dbReference type="CDD" id="cd07067">
    <property type="entry name" value="HP_PGM_like"/>
    <property type="match status" value="1"/>
</dbReference>
<dbReference type="KEGG" id="dsc:ABOD76_18385"/>
<protein>
    <submittedName>
        <fullName evidence="3">Histidine phosphatase family protein</fullName>
        <ecNumber evidence="3">3.1.3.-</ecNumber>
    </submittedName>
</protein>
<accession>A0AAU7UAP4</accession>
<evidence type="ECO:0000256" key="2">
    <source>
        <dbReference type="ARBA" id="ARBA00023235"/>
    </source>
</evidence>
<dbReference type="SUPFAM" id="SSF53254">
    <property type="entry name" value="Phosphoglycerate mutase-like"/>
    <property type="match status" value="1"/>
</dbReference>
<dbReference type="PANTHER" id="PTHR48100:SF1">
    <property type="entry name" value="HISTIDINE PHOSPHATASE FAMILY PROTEIN-RELATED"/>
    <property type="match status" value="1"/>
</dbReference>
<dbReference type="EMBL" id="CP158299">
    <property type="protein sequence ID" value="XBV85381.1"/>
    <property type="molecule type" value="Genomic_DNA"/>
</dbReference>
<keyword evidence="3" id="KW-0378">Hydrolase</keyword>
<dbReference type="PROSITE" id="PS00175">
    <property type="entry name" value="PG_MUTASE"/>
    <property type="match status" value="1"/>
</dbReference>
<dbReference type="SMART" id="SM00855">
    <property type="entry name" value="PGAM"/>
    <property type="match status" value="1"/>
</dbReference>
<dbReference type="PANTHER" id="PTHR48100">
    <property type="entry name" value="BROAD-SPECIFICITY PHOSPHATASE YOR283W-RELATED"/>
    <property type="match status" value="1"/>
</dbReference>
<evidence type="ECO:0000313" key="3">
    <source>
        <dbReference type="EMBL" id="XBV85381.1"/>
    </source>
</evidence>
<dbReference type="Pfam" id="PF00300">
    <property type="entry name" value="His_Phos_1"/>
    <property type="match status" value="1"/>
</dbReference>
<gene>
    <name evidence="3" type="ORF">ABOD76_18385</name>
</gene>
<dbReference type="GO" id="GO:0016791">
    <property type="term" value="F:phosphatase activity"/>
    <property type="evidence" value="ECO:0007669"/>
    <property type="project" value="TreeGrafter"/>
</dbReference>
<dbReference type="InterPro" id="IPR029033">
    <property type="entry name" value="His_PPase_superfam"/>
</dbReference>
<organism evidence="3">
    <name type="scientific">Deinococcus sonorensis KR-87</name>
    <dbReference type="NCBI Taxonomy" id="694439"/>
    <lineage>
        <taxon>Bacteria</taxon>
        <taxon>Thermotogati</taxon>
        <taxon>Deinococcota</taxon>
        <taxon>Deinococci</taxon>
        <taxon>Deinococcales</taxon>
        <taxon>Deinococcaceae</taxon>
        <taxon>Deinococcus</taxon>
    </lineage>
</organism>
<dbReference type="GO" id="GO:0005737">
    <property type="term" value="C:cytoplasm"/>
    <property type="evidence" value="ECO:0007669"/>
    <property type="project" value="TreeGrafter"/>
</dbReference>
<dbReference type="InterPro" id="IPR001345">
    <property type="entry name" value="PG/BPGM_mutase_AS"/>
</dbReference>
<proteinExistence type="predicted"/>
<dbReference type="EC" id="3.1.3.-" evidence="3"/>
<sequence length="213" mass="23246">MTSDAPTVRLYLIRHGQTDGNITQRLRGEDSAEDALTELGWQQARAVAEVLAAVRPPPVQVYASPYLRARQTGLAIAQRLGVPLTVLEGAQEIHAGDWRGRPYRDMHERAAEMTAPDGHFGYPGGESLRAVGMRFEAALLALPLQPEQAVVVVSHGAALTALLARLSGQDERDTWLAGQYQHRNAALTELLWTPGQPPQLLRIADAGHLDRLT</sequence>
<keyword evidence="1" id="KW-0324">Glycolysis</keyword>